<proteinExistence type="predicted"/>
<comment type="caution">
    <text evidence="1">The sequence shown here is derived from an EMBL/GenBank/DDBJ whole genome shotgun (WGS) entry which is preliminary data.</text>
</comment>
<dbReference type="Gene3D" id="1.10.10.10">
    <property type="entry name" value="Winged helix-like DNA-binding domain superfamily/Winged helix DNA-binding domain"/>
    <property type="match status" value="1"/>
</dbReference>
<dbReference type="GO" id="GO:0003700">
    <property type="term" value="F:DNA-binding transcription factor activity"/>
    <property type="evidence" value="ECO:0007669"/>
    <property type="project" value="InterPro"/>
</dbReference>
<dbReference type="InterPro" id="IPR016032">
    <property type="entry name" value="Sig_transdc_resp-reg_C-effctor"/>
</dbReference>
<dbReference type="EMBL" id="ADLN01000104">
    <property type="protein sequence ID" value="EHI58270.1"/>
    <property type="molecule type" value="Genomic_DNA"/>
</dbReference>
<evidence type="ECO:0000313" key="1">
    <source>
        <dbReference type="EMBL" id="EHI58270.1"/>
    </source>
</evidence>
<dbReference type="InterPro" id="IPR036388">
    <property type="entry name" value="WH-like_DNA-bd_sf"/>
</dbReference>
<organism evidence="1 2">
    <name type="scientific">Hungatella hathewayi WAL-18680</name>
    <dbReference type="NCBI Taxonomy" id="742737"/>
    <lineage>
        <taxon>Bacteria</taxon>
        <taxon>Bacillati</taxon>
        <taxon>Bacillota</taxon>
        <taxon>Clostridia</taxon>
        <taxon>Lachnospirales</taxon>
        <taxon>Lachnospiraceae</taxon>
        <taxon>Hungatella</taxon>
    </lineage>
</organism>
<reference evidence="1 2" key="1">
    <citation type="submission" date="2011-08" db="EMBL/GenBank/DDBJ databases">
        <title>The Genome Sequence of Clostridium hathewayi WAL-18680.</title>
        <authorList>
            <consortium name="The Broad Institute Genome Sequencing Platform"/>
            <person name="Earl A."/>
            <person name="Ward D."/>
            <person name="Feldgarden M."/>
            <person name="Gevers D."/>
            <person name="Finegold S.M."/>
            <person name="Summanen P.H."/>
            <person name="Molitoris D.R."/>
            <person name="Song M."/>
            <person name="Daigneault M."/>
            <person name="Allen-Vercoe E."/>
            <person name="Young S.K."/>
            <person name="Zeng Q."/>
            <person name="Gargeya S."/>
            <person name="Fitzgerald M."/>
            <person name="Haas B."/>
            <person name="Abouelleil A."/>
            <person name="Alvarado L."/>
            <person name="Arachchi H.M."/>
            <person name="Berlin A."/>
            <person name="Brown A."/>
            <person name="Chapman S.B."/>
            <person name="Chen Z."/>
            <person name="Dunbar C."/>
            <person name="Freedman E."/>
            <person name="Gearin G."/>
            <person name="Gellesch M."/>
            <person name="Goldberg J."/>
            <person name="Griggs A."/>
            <person name="Gujja S."/>
            <person name="Heiman D."/>
            <person name="Howarth C."/>
            <person name="Larson L."/>
            <person name="Lui A."/>
            <person name="MacDonald P.J.P."/>
            <person name="Montmayeur A."/>
            <person name="Murphy C."/>
            <person name="Neiman D."/>
            <person name="Pearson M."/>
            <person name="Priest M."/>
            <person name="Roberts A."/>
            <person name="Saif S."/>
            <person name="Shea T."/>
            <person name="Shenoy N."/>
            <person name="Sisk P."/>
            <person name="Stolte C."/>
            <person name="Sykes S."/>
            <person name="Wortman J."/>
            <person name="Nusbaum C."/>
            <person name="Birren B."/>
        </authorList>
    </citation>
    <scope>NUCLEOTIDE SEQUENCE [LARGE SCALE GENOMIC DNA]</scope>
    <source>
        <strain evidence="1 2">WAL-18680</strain>
    </source>
</reference>
<dbReference type="OrthoDB" id="1825248at2"/>
<dbReference type="GO" id="GO:0005737">
    <property type="term" value="C:cytoplasm"/>
    <property type="evidence" value="ECO:0007669"/>
    <property type="project" value="InterPro"/>
</dbReference>
<dbReference type="GO" id="GO:0005509">
    <property type="term" value="F:calcium ion binding"/>
    <property type="evidence" value="ECO:0007669"/>
    <property type="project" value="InterPro"/>
</dbReference>
<evidence type="ECO:0000313" key="2">
    <source>
        <dbReference type="Proteomes" id="UP000005384"/>
    </source>
</evidence>
<dbReference type="GO" id="GO:0003677">
    <property type="term" value="F:DNA binding"/>
    <property type="evidence" value="ECO:0007669"/>
    <property type="project" value="InterPro"/>
</dbReference>
<dbReference type="GO" id="GO:0042173">
    <property type="term" value="P:regulation of sporulation resulting in formation of a cellular spore"/>
    <property type="evidence" value="ECO:0007669"/>
    <property type="project" value="InterPro"/>
</dbReference>
<sequence length="71" mass="8398">MRKIKFEEMMRAIGQREGISASEVEREIQLAIDLGFNNRDEKVKAEWAKIPFKGERPTPQEVIEYMCKKLR</sequence>
<dbReference type="SUPFAM" id="SSF46894">
    <property type="entry name" value="C-terminal effector domain of the bipartite response regulators"/>
    <property type="match status" value="1"/>
</dbReference>
<gene>
    <name evidence="1" type="ORF">HMPREF9473_03728</name>
</gene>
<dbReference type="HOGENOM" id="CLU_195131_0_0_9"/>
<accession>G5IJQ0</accession>
<dbReference type="AlphaFoldDB" id="G5IJQ0"/>
<keyword evidence="2" id="KW-1185">Reference proteome</keyword>
<dbReference type="RefSeq" id="WP_006781719.1">
    <property type="nucleotide sequence ID" value="NZ_CP040506.1"/>
</dbReference>
<name>G5IJQ0_9FIRM</name>
<dbReference type="PATRIC" id="fig|742737.3.peg.3707"/>
<protein>
    <submittedName>
        <fullName evidence="1">Uncharacterized protein</fullName>
    </submittedName>
</protein>
<dbReference type="Proteomes" id="UP000005384">
    <property type="component" value="Unassembled WGS sequence"/>
</dbReference>